<dbReference type="NCBIfam" id="NF005559">
    <property type="entry name" value="PRK07231.1"/>
    <property type="match status" value="1"/>
</dbReference>
<dbReference type="InterPro" id="IPR002347">
    <property type="entry name" value="SDR_fam"/>
</dbReference>
<name>A0A4R3MCR7_9HYPH</name>
<organism evidence="3 4">
    <name type="scientific">Tepidamorphus gemmatus</name>
    <dbReference type="NCBI Taxonomy" id="747076"/>
    <lineage>
        <taxon>Bacteria</taxon>
        <taxon>Pseudomonadati</taxon>
        <taxon>Pseudomonadota</taxon>
        <taxon>Alphaproteobacteria</taxon>
        <taxon>Hyphomicrobiales</taxon>
        <taxon>Tepidamorphaceae</taxon>
        <taxon>Tepidamorphus</taxon>
    </lineage>
</organism>
<dbReference type="PANTHER" id="PTHR42760">
    <property type="entry name" value="SHORT-CHAIN DEHYDROGENASES/REDUCTASES FAMILY MEMBER"/>
    <property type="match status" value="1"/>
</dbReference>
<dbReference type="InterPro" id="IPR036291">
    <property type="entry name" value="NAD(P)-bd_dom_sf"/>
</dbReference>
<evidence type="ECO:0000259" key="2">
    <source>
        <dbReference type="SMART" id="SM00822"/>
    </source>
</evidence>
<gene>
    <name evidence="3" type="ORF">EDC22_10611</name>
</gene>
<sequence>MAGERGAAGRKRPAAIVTGGASGIGLGVTRRLLSDGWDVAVWDAAQTALDQASAELGERSERVRFYRVDVTDEAAVAAATDAAAEAFGRLDGLVNSAGIGLDAPFDETTAEQFRRILDVNVVGSFLASRAVARHLGRGGAIVNIGSVSGLRGNVGRVAYGASKGAVVTMTQVLAVELAPRGIRVNTVAPGPVETPLTAALHSDAIRAGWHAAVPMARYGTVEEIAAVTAFLLSDEAAYVTGQTLAVDGGFCAGGLKRG</sequence>
<dbReference type="FunFam" id="3.40.50.720:FF:000084">
    <property type="entry name" value="Short-chain dehydrogenase reductase"/>
    <property type="match status" value="1"/>
</dbReference>
<dbReference type="PANTHER" id="PTHR42760:SF123">
    <property type="entry name" value="OXIDOREDUCTASE"/>
    <property type="match status" value="1"/>
</dbReference>
<comment type="similarity">
    <text evidence="1">Belongs to the short-chain dehydrogenases/reductases (SDR) family.</text>
</comment>
<keyword evidence="4" id="KW-1185">Reference proteome</keyword>
<dbReference type="GO" id="GO:0016616">
    <property type="term" value="F:oxidoreductase activity, acting on the CH-OH group of donors, NAD or NADP as acceptor"/>
    <property type="evidence" value="ECO:0007669"/>
    <property type="project" value="TreeGrafter"/>
</dbReference>
<dbReference type="Proteomes" id="UP000295678">
    <property type="component" value="Unassembled WGS sequence"/>
</dbReference>
<dbReference type="InterPro" id="IPR020904">
    <property type="entry name" value="Sc_DH/Rdtase_CS"/>
</dbReference>
<dbReference type="Pfam" id="PF13561">
    <property type="entry name" value="adh_short_C2"/>
    <property type="match status" value="1"/>
</dbReference>
<dbReference type="AlphaFoldDB" id="A0A4R3MCR7"/>
<protein>
    <submittedName>
        <fullName evidence="3">NAD(P)-dependent dehydrogenase (Short-subunit alcohol dehydrogenase family)</fullName>
    </submittedName>
</protein>
<dbReference type="PRINTS" id="PR00080">
    <property type="entry name" value="SDRFAMILY"/>
</dbReference>
<dbReference type="InterPro" id="IPR057326">
    <property type="entry name" value="KR_dom"/>
</dbReference>
<dbReference type="PROSITE" id="PS00061">
    <property type="entry name" value="ADH_SHORT"/>
    <property type="match status" value="1"/>
</dbReference>
<dbReference type="Gene3D" id="3.40.50.720">
    <property type="entry name" value="NAD(P)-binding Rossmann-like Domain"/>
    <property type="match status" value="1"/>
</dbReference>
<evidence type="ECO:0000256" key="1">
    <source>
        <dbReference type="ARBA" id="ARBA00006484"/>
    </source>
</evidence>
<feature type="domain" description="Ketoreductase" evidence="2">
    <location>
        <begin position="13"/>
        <end position="190"/>
    </location>
</feature>
<evidence type="ECO:0000313" key="4">
    <source>
        <dbReference type="Proteomes" id="UP000295678"/>
    </source>
</evidence>
<proteinExistence type="inferred from homology"/>
<reference evidence="3 4" key="1">
    <citation type="submission" date="2019-03" db="EMBL/GenBank/DDBJ databases">
        <title>Genomic Encyclopedia of Type Strains, Phase IV (KMG-IV): sequencing the most valuable type-strain genomes for metagenomic binning, comparative biology and taxonomic classification.</title>
        <authorList>
            <person name="Goeker M."/>
        </authorList>
    </citation>
    <scope>NUCLEOTIDE SEQUENCE [LARGE SCALE GENOMIC DNA]</scope>
    <source>
        <strain evidence="3 4">DSM 19345</strain>
    </source>
</reference>
<dbReference type="SUPFAM" id="SSF51735">
    <property type="entry name" value="NAD(P)-binding Rossmann-fold domains"/>
    <property type="match status" value="1"/>
</dbReference>
<comment type="caution">
    <text evidence="3">The sequence shown here is derived from an EMBL/GenBank/DDBJ whole genome shotgun (WGS) entry which is preliminary data.</text>
</comment>
<accession>A0A4R3MCR7</accession>
<dbReference type="GO" id="GO:0030497">
    <property type="term" value="P:fatty acid elongation"/>
    <property type="evidence" value="ECO:0007669"/>
    <property type="project" value="TreeGrafter"/>
</dbReference>
<dbReference type="OrthoDB" id="9779623at2"/>
<evidence type="ECO:0000313" key="3">
    <source>
        <dbReference type="EMBL" id="TCT09817.1"/>
    </source>
</evidence>
<dbReference type="SMART" id="SM00822">
    <property type="entry name" value="PKS_KR"/>
    <property type="match status" value="1"/>
</dbReference>
<dbReference type="EMBL" id="SMAK01000006">
    <property type="protein sequence ID" value="TCT09817.1"/>
    <property type="molecule type" value="Genomic_DNA"/>
</dbReference>
<dbReference type="RefSeq" id="WP_132806653.1">
    <property type="nucleotide sequence ID" value="NZ_SMAK01000006.1"/>
</dbReference>
<dbReference type="PRINTS" id="PR00081">
    <property type="entry name" value="GDHRDH"/>
</dbReference>